<reference evidence="2 3" key="1">
    <citation type="journal article" date="2023" name="Plants (Basel)">
        <title>Bridging the Gap: Combining Genomics and Transcriptomics Approaches to Understand Stylosanthes scabra, an Orphan Legume from the Brazilian Caatinga.</title>
        <authorList>
            <person name="Ferreira-Neto J.R.C."/>
            <person name="da Silva M.D."/>
            <person name="Binneck E."/>
            <person name="de Melo N.F."/>
            <person name="da Silva R.H."/>
            <person name="de Melo A.L.T.M."/>
            <person name="Pandolfi V."/>
            <person name="Bustamante F.O."/>
            <person name="Brasileiro-Vidal A.C."/>
            <person name="Benko-Iseppon A.M."/>
        </authorList>
    </citation>
    <scope>NUCLEOTIDE SEQUENCE [LARGE SCALE GENOMIC DNA]</scope>
    <source>
        <tissue evidence="2">Leaves</tissue>
    </source>
</reference>
<proteinExistence type="predicted"/>
<feature type="compositionally biased region" description="Pro residues" evidence="1">
    <location>
        <begin position="133"/>
        <end position="147"/>
    </location>
</feature>
<gene>
    <name evidence="2" type="ORF">PIB30_078378</name>
</gene>
<name>A0ABU6RR94_9FABA</name>
<feature type="region of interest" description="Disordered" evidence="1">
    <location>
        <begin position="31"/>
        <end position="61"/>
    </location>
</feature>
<evidence type="ECO:0000313" key="3">
    <source>
        <dbReference type="Proteomes" id="UP001341840"/>
    </source>
</evidence>
<accession>A0ABU6RR94</accession>
<comment type="caution">
    <text evidence="2">The sequence shown here is derived from an EMBL/GenBank/DDBJ whole genome shotgun (WGS) entry which is preliminary data.</text>
</comment>
<sequence>MESYTATYMHSINPIPDQELWERFGYNKPRAPQIIRKPGPLKTNRRKDVDEEPSGSKKPKNTCHLKRKYKEFTCAYCGARGHTKRSCKHRKADDAAVAEATTSAAVTSLDKDFLNEAITATITFNHNNLLPQVPQPNPTPPPPPPPSQSTTHATRPDKLPLKRKVPPVDPMQGASVGTTSRLQAFYKMIPTPSFRPPRKTKD</sequence>
<keyword evidence="3" id="KW-1185">Reference proteome</keyword>
<evidence type="ECO:0000256" key="1">
    <source>
        <dbReference type="SAM" id="MobiDB-lite"/>
    </source>
</evidence>
<feature type="region of interest" description="Disordered" evidence="1">
    <location>
        <begin position="128"/>
        <end position="179"/>
    </location>
</feature>
<dbReference type="EMBL" id="JASCZI010031289">
    <property type="protein sequence ID" value="MED6126434.1"/>
    <property type="molecule type" value="Genomic_DNA"/>
</dbReference>
<dbReference type="Proteomes" id="UP001341840">
    <property type="component" value="Unassembled WGS sequence"/>
</dbReference>
<evidence type="ECO:0000313" key="2">
    <source>
        <dbReference type="EMBL" id="MED6126434.1"/>
    </source>
</evidence>
<evidence type="ECO:0008006" key="4">
    <source>
        <dbReference type="Google" id="ProtNLM"/>
    </source>
</evidence>
<protein>
    <recommendedName>
        <fullName evidence="4">CCHC-type domain-containing protein</fullName>
    </recommendedName>
</protein>
<organism evidence="2 3">
    <name type="scientific">Stylosanthes scabra</name>
    <dbReference type="NCBI Taxonomy" id="79078"/>
    <lineage>
        <taxon>Eukaryota</taxon>
        <taxon>Viridiplantae</taxon>
        <taxon>Streptophyta</taxon>
        <taxon>Embryophyta</taxon>
        <taxon>Tracheophyta</taxon>
        <taxon>Spermatophyta</taxon>
        <taxon>Magnoliopsida</taxon>
        <taxon>eudicotyledons</taxon>
        <taxon>Gunneridae</taxon>
        <taxon>Pentapetalae</taxon>
        <taxon>rosids</taxon>
        <taxon>fabids</taxon>
        <taxon>Fabales</taxon>
        <taxon>Fabaceae</taxon>
        <taxon>Papilionoideae</taxon>
        <taxon>50 kb inversion clade</taxon>
        <taxon>dalbergioids sensu lato</taxon>
        <taxon>Dalbergieae</taxon>
        <taxon>Pterocarpus clade</taxon>
        <taxon>Stylosanthes</taxon>
    </lineage>
</organism>